<dbReference type="RefSeq" id="WP_039782192.1">
    <property type="nucleotide sequence ID" value="NZ_JAAXOR010000001.1"/>
</dbReference>
<keyword evidence="3" id="KW-1185">Reference proteome</keyword>
<gene>
    <name evidence="2" type="ORF">B7C42_08122</name>
</gene>
<organism evidence="2 3">
    <name type="scientific">Nocardia cerradoensis</name>
    <dbReference type="NCBI Taxonomy" id="85688"/>
    <lineage>
        <taxon>Bacteria</taxon>
        <taxon>Bacillati</taxon>
        <taxon>Actinomycetota</taxon>
        <taxon>Actinomycetes</taxon>
        <taxon>Mycobacteriales</taxon>
        <taxon>Nocardiaceae</taxon>
        <taxon>Nocardia</taxon>
    </lineage>
</organism>
<protein>
    <submittedName>
        <fullName evidence="2">Uncharacterized protein</fullName>
    </submittedName>
</protein>
<name>A0A231GT59_9NOCA</name>
<feature type="region of interest" description="Disordered" evidence="1">
    <location>
        <begin position="108"/>
        <end position="131"/>
    </location>
</feature>
<evidence type="ECO:0000313" key="3">
    <source>
        <dbReference type="Proteomes" id="UP000215506"/>
    </source>
</evidence>
<dbReference type="Proteomes" id="UP000215506">
    <property type="component" value="Unassembled WGS sequence"/>
</dbReference>
<proteinExistence type="predicted"/>
<evidence type="ECO:0000256" key="1">
    <source>
        <dbReference type="SAM" id="MobiDB-lite"/>
    </source>
</evidence>
<dbReference type="AlphaFoldDB" id="A0A231GT59"/>
<evidence type="ECO:0000313" key="2">
    <source>
        <dbReference type="EMBL" id="OXR39810.1"/>
    </source>
</evidence>
<comment type="caution">
    <text evidence="2">The sequence shown here is derived from an EMBL/GenBank/DDBJ whole genome shotgun (WGS) entry which is preliminary data.</text>
</comment>
<reference evidence="2 3" key="1">
    <citation type="submission" date="2017-07" db="EMBL/GenBank/DDBJ databases">
        <title>First draft Genome Sequence of Nocardia cerradoensis isolated from human infection.</title>
        <authorList>
            <person name="Carrasco G."/>
        </authorList>
    </citation>
    <scope>NUCLEOTIDE SEQUENCE [LARGE SCALE GENOMIC DNA]</scope>
    <source>
        <strain evidence="2 3">CNM20130759</strain>
    </source>
</reference>
<accession>A0A231GT59</accession>
<dbReference type="EMBL" id="NGAF01000061">
    <property type="protein sequence ID" value="OXR39810.1"/>
    <property type="molecule type" value="Genomic_DNA"/>
</dbReference>
<sequence length="131" mass="14639">MAAGRTNLRDFENTGVEDRLLAGLAAHGVPEPMRNQVRSHLDEARDNCASTGQQAHWIQDRWAGRREKVALDRNPGPPAYDSPERLALLEHNWRQAGLTDDEIRQCRTAEKGRAKPPSAPANPIARNRRCA</sequence>